<feature type="transmembrane region" description="Helical" evidence="5">
    <location>
        <begin position="262"/>
        <end position="279"/>
    </location>
</feature>
<feature type="transmembrane region" description="Helical" evidence="5">
    <location>
        <begin position="206"/>
        <end position="225"/>
    </location>
</feature>
<feature type="domain" description="Ferric oxidoreductase" evidence="6">
    <location>
        <begin position="232"/>
        <end position="345"/>
    </location>
</feature>
<dbReference type="Proteomes" id="UP000217895">
    <property type="component" value="Chromosome"/>
</dbReference>
<dbReference type="EMBL" id="AP018203">
    <property type="protein sequence ID" value="BAY57866.1"/>
    <property type="molecule type" value="Genomic_DNA"/>
</dbReference>
<proteinExistence type="predicted"/>
<dbReference type="PANTHER" id="PTHR42208:SF1">
    <property type="entry name" value="HEAVY METAL TRANSPORTER"/>
    <property type="match status" value="1"/>
</dbReference>
<feature type="transmembrane region" description="Helical" evidence="5">
    <location>
        <begin position="83"/>
        <end position="101"/>
    </location>
</feature>
<evidence type="ECO:0000259" key="7">
    <source>
        <dbReference type="Pfam" id="PF13386"/>
    </source>
</evidence>
<feature type="transmembrane region" description="Helical" evidence="5">
    <location>
        <begin position="171"/>
        <end position="194"/>
    </location>
</feature>
<dbReference type="Pfam" id="PF01794">
    <property type="entry name" value="Ferric_reduct"/>
    <property type="match status" value="1"/>
</dbReference>
<dbReference type="InterPro" id="IPR039447">
    <property type="entry name" value="UreH-like_TM_dom"/>
</dbReference>
<sequence length="402" mass="43821">MLDLLLMASVGFLGSFGHCLGMCSPLTVAFSLSNDRTSRFAQLRFNLLLNAGRVMSYTLVGAAIGALGSVLIAGGQLAGIDSALRRGLAIVTGLLLIWFGLANINPTWLPQVPILHPIQGKLHDRLSQRLGDFSRSRKWWTPAILGLVWGLIPCGFLYAAQIKAAETGNALQGALTMLAFGGGTAPMMISTGLFAGALSRDRRSQLFKLAGWITLTIGLLTLFRSSDMVDYTGHAALICLMVALIARPISRIWAAPLRYRRALGVGAFVLSCAHMGHFLDHTFNWNIYAIAFLLPNQQIGMWAGIIALGLMIPLALTSFDFAVAKLGTAWRKIHLVSIPVLILAVIHTSLTGSNYLGEINSDFIHRFRVGILIFLVITVLLIRLQIFWSLFSLEKFYAASKR</sequence>
<keyword evidence="2 5" id="KW-0812">Transmembrane</keyword>
<feature type="transmembrane region" description="Helical" evidence="5">
    <location>
        <begin position="231"/>
        <end position="250"/>
    </location>
</feature>
<feature type="transmembrane region" description="Helical" evidence="5">
    <location>
        <begin position="299"/>
        <end position="323"/>
    </location>
</feature>
<keyword evidence="4 5" id="KW-0472">Membrane</keyword>
<accession>A0A1Z4JME3</accession>
<dbReference type="GO" id="GO:0016020">
    <property type="term" value="C:membrane"/>
    <property type="evidence" value="ECO:0007669"/>
    <property type="project" value="UniProtKB-SubCell"/>
</dbReference>
<name>A0A1Z4JME3_LEPBY</name>
<feature type="transmembrane region" description="Helical" evidence="5">
    <location>
        <begin position="369"/>
        <end position="393"/>
    </location>
</feature>
<evidence type="ECO:0000259" key="6">
    <source>
        <dbReference type="Pfam" id="PF01794"/>
    </source>
</evidence>
<keyword evidence="3 5" id="KW-1133">Transmembrane helix</keyword>
<evidence type="ECO:0000256" key="2">
    <source>
        <dbReference type="ARBA" id="ARBA00022692"/>
    </source>
</evidence>
<comment type="subcellular location">
    <subcellularLocation>
        <location evidence="1">Membrane</location>
        <topology evidence="1">Multi-pass membrane protein</topology>
    </subcellularLocation>
</comment>
<keyword evidence="9" id="KW-1185">Reference proteome</keyword>
<evidence type="ECO:0000313" key="9">
    <source>
        <dbReference type="Proteomes" id="UP000217895"/>
    </source>
</evidence>
<gene>
    <name evidence="8" type="ORF">NIES2135_47370</name>
</gene>
<evidence type="ECO:0000256" key="3">
    <source>
        <dbReference type="ARBA" id="ARBA00022989"/>
    </source>
</evidence>
<feature type="transmembrane region" description="Helical" evidence="5">
    <location>
        <begin position="54"/>
        <end position="77"/>
    </location>
</feature>
<evidence type="ECO:0000256" key="5">
    <source>
        <dbReference type="SAM" id="Phobius"/>
    </source>
</evidence>
<feature type="transmembrane region" description="Helical" evidence="5">
    <location>
        <begin position="139"/>
        <end position="159"/>
    </location>
</feature>
<evidence type="ECO:0000313" key="8">
    <source>
        <dbReference type="EMBL" id="BAY57866.1"/>
    </source>
</evidence>
<evidence type="ECO:0000256" key="4">
    <source>
        <dbReference type="ARBA" id="ARBA00023136"/>
    </source>
</evidence>
<dbReference type="PANTHER" id="PTHR42208">
    <property type="entry name" value="HEAVY METAL TRANSPORTER-RELATED"/>
    <property type="match status" value="1"/>
</dbReference>
<dbReference type="AlphaFoldDB" id="A0A1Z4JME3"/>
<feature type="transmembrane region" description="Helical" evidence="5">
    <location>
        <begin position="6"/>
        <end position="33"/>
    </location>
</feature>
<protein>
    <submittedName>
        <fullName evidence="8">Conserved membrane protein</fullName>
    </submittedName>
</protein>
<evidence type="ECO:0000256" key="1">
    <source>
        <dbReference type="ARBA" id="ARBA00004141"/>
    </source>
</evidence>
<dbReference type="InterPro" id="IPR013130">
    <property type="entry name" value="Fe3_Rdtase_TM_dom"/>
</dbReference>
<feature type="transmembrane region" description="Helical" evidence="5">
    <location>
        <begin position="335"/>
        <end position="357"/>
    </location>
</feature>
<organism evidence="8 9">
    <name type="scientific">Leptolyngbya boryana NIES-2135</name>
    <dbReference type="NCBI Taxonomy" id="1973484"/>
    <lineage>
        <taxon>Bacteria</taxon>
        <taxon>Bacillati</taxon>
        <taxon>Cyanobacteriota</taxon>
        <taxon>Cyanophyceae</taxon>
        <taxon>Leptolyngbyales</taxon>
        <taxon>Leptolyngbyaceae</taxon>
        <taxon>Leptolyngbya group</taxon>
        <taxon>Leptolyngbya</taxon>
    </lineage>
</organism>
<dbReference type="Pfam" id="PF13386">
    <property type="entry name" value="DsbD_2"/>
    <property type="match status" value="1"/>
</dbReference>
<feature type="domain" description="Urease accessory protein UreH-like transmembrane" evidence="7">
    <location>
        <begin position="8"/>
        <end position="219"/>
    </location>
</feature>
<reference evidence="8 9" key="1">
    <citation type="submission" date="2017-06" db="EMBL/GenBank/DDBJ databases">
        <title>Genome sequencing of cyanobaciteial culture collection at National Institute for Environmental Studies (NIES).</title>
        <authorList>
            <person name="Hirose Y."/>
            <person name="Shimura Y."/>
            <person name="Fujisawa T."/>
            <person name="Nakamura Y."/>
            <person name="Kawachi M."/>
        </authorList>
    </citation>
    <scope>NUCLEOTIDE SEQUENCE [LARGE SCALE GENOMIC DNA]</scope>
    <source>
        <strain evidence="8 9">NIES-2135</strain>
    </source>
</reference>